<evidence type="ECO:0000313" key="1">
    <source>
        <dbReference type="EMBL" id="SUZ80048.1"/>
    </source>
</evidence>
<proteinExistence type="predicted"/>
<organism evidence="1">
    <name type="scientific">marine metagenome</name>
    <dbReference type="NCBI Taxonomy" id="408172"/>
    <lineage>
        <taxon>unclassified sequences</taxon>
        <taxon>metagenomes</taxon>
        <taxon>ecological metagenomes</taxon>
    </lineage>
</organism>
<sequence length="25" mass="2834">MVTYLHFSMKNMSKSYVGINIANKG</sequence>
<gene>
    <name evidence="1" type="ORF">METZ01_LOCUS32902</name>
</gene>
<protein>
    <submittedName>
        <fullName evidence="1">Uncharacterized protein</fullName>
    </submittedName>
</protein>
<reference evidence="1" key="1">
    <citation type="submission" date="2018-05" db="EMBL/GenBank/DDBJ databases">
        <authorList>
            <person name="Lanie J.A."/>
            <person name="Ng W.-L."/>
            <person name="Kazmierczak K.M."/>
            <person name="Andrzejewski T.M."/>
            <person name="Davidsen T.M."/>
            <person name="Wayne K.J."/>
            <person name="Tettelin H."/>
            <person name="Glass J.I."/>
            <person name="Rusch D."/>
            <person name="Podicherti R."/>
            <person name="Tsui H.-C.T."/>
            <person name="Winkler M.E."/>
        </authorList>
    </citation>
    <scope>NUCLEOTIDE SEQUENCE</scope>
</reference>
<name>A0A381QMG1_9ZZZZ</name>
<accession>A0A381QMG1</accession>
<dbReference type="EMBL" id="UINC01001412">
    <property type="protein sequence ID" value="SUZ80048.1"/>
    <property type="molecule type" value="Genomic_DNA"/>
</dbReference>
<dbReference type="AlphaFoldDB" id="A0A381QMG1"/>